<dbReference type="PANTHER" id="PTHR43734">
    <property type="entry name" value="PHYTOENE DESATURASE"/>
    <property type="match status" value="1"/>
</dbReference>
<dbReference type="InterPro" id="IPR036188">
    <property type="entry name" value="FAD/NAD-bd_sf"/>
</dbReference>
<dbReference type="RefSeq" id="WP_167475008.1">
    <property type="nucleotide sequence ID" value="NZ_CP046172.1"/>
</dbReference>
<dbReference type="Pfam" id="PF13450">
    <property type="entry name" value="NAD_binding_8"/>
    <property type="match status" value="1"/>
</dbReference>
<proteinExistence type="predicted"/>
<accession>A0A6G9YGI4</accession>
<dbReference type="Gene3D" id="3.50.50.60">
    <property type="entry name" value="FAD/NAD(P)-binding domain"/>
    <property type="match status" value="1"/>
</dbReference>
<dbReference type="SUPFAM" id="SSF51905">
    <property type="entry name" value="FAD/NAD(P)-binding domain"/>
    <property type="match status" value="1"/>
</dbReference>
<name>A0A6G9YGI4_9NOCA</name>
<evidence type="ECO:0000313" key="2">
    <source>
        <dbReference type="Proteomes" id="UP000503540"/>
    </source>
</evidence>
<organism evidence="1 2">
    <name type="scientific">Nocardia arthritidis</name>
    <dbReference type="NCBI Taxonomy" id="228602"/>
    <lineage>
        <taxon>Bacteria</taxon>
        <taxon>Bacillati</taxon>
        <taxon>Actinomycetota</taxon>
        <taxon>Actinomycetes</taxon>
        <taxon>Mycobacteriales</taxon>
        <taxon>Nocardiaceae</taxon>
        <taxon>Nocardia</taxon>
    </lineage>
</organism>
<dbReference type="AlphaFoldDB" id="A0A6G9YGI4"/>
<protein>
    <submittedName>
        <fullName evidence="1">NAD(P)-binding protein</fullName>
    </submittedName>
</protein>
<keyword evidence="2" id="KW-1185">Reference proteome</keyword>
<evidence type="ECO:0000313" key="1">
    <source>
        <dbReference type="EMBL" id="QIS12308.1"/>
    </source>
</evidence>
<dbReference type="EMBL" id="CP046172">
    <property type="protein sequence ID" value="QIS12308.1"/>
    <property type="molecule type" value="Genomic_DNA"/>
</dbReference>
<dbReference type="Gene3D" id="3.90.660.50">
    <property type="match status" value="1"/>
</dbReference>
<gene>
    <name evidence="1" type="ORF">F5544_22230</name>
</gene>
<reference evidence="1 2" key="1">
    <citation type="journal article" date="2019" name="ACS Chem. Biol.">
        <title>Identification and Mobilization of a Cryptic Antibiotic Biosynthesis Gene Locus from a Human-Pathogenic Nocardia Isolate.</title>
        <authorList>
            <person name="Herisse M."/>
            <person name="Ishida K."/>
            <person name="Porter J.L."/>
            <person name="Howden B."/>
            <person name="Hertweck C."/>
            <person name="Stinear T.P."/>
            <person name="Pidot S.J."/>
        </authorList>
    </citation>
    <scope>NUCLEOTIDE SEQUENCE [LARGE SCALE GENOMIC DNA]</scope>
    <source>
        <strain evidence="1 2">AUSMDU00012717</strain>
    </source>
</reference>
<dbReference type="KEGG" id="nah:F5544_22230"/>
<dbReference type="Proteomes" id="UP000503540">
    <property type="component" value="Chromosome"/>
</dbReference>
<dbReference type="PANTHER" id="PTHR43734:SF1">
    <property type="entry name" value="PHYTOENE DESATURASE"/>
    <property type="match status" value="1"/>
</dbReference>
<sequence>MNTDLHIVGAGLTGLTAAIEAAERGWRVTVTEAHSQLGGRARTLAAPYRANLGAHAIYVDGPWWAWLERRGLTPPIVAAPRYETLVRAGGRLAPWPDWLDQAIAGLPDEAPAAESLRTWLLRHVDAATAEAIIGVVFIFTFDHDPGRLSAAFAHERLRRAMAGGARYVVGGWSTLVDLLAERAAELGAHIHTETRVPAPPTGPTILATSLATARQLTGDKSLTWSSARVATFDLGLRVDNGPAWFRILDVDNRIYVARYSLADSTLAPPGHELVQISAACAPGEGKTDAERRVAELLDLSWPGWRSAVEWQRRAVRTDCTGAIDLPGTTWHDRPAVGRGNALAVATDQSAAPGLLSEVGISAAQRALQELGETSTAAEARVRV</sequence>